<feature type="transmembrane region" description="Helical" evidence="6">
    <location>
        <begin position="99"/>
        <end position="122"/>
    </location>
</feature>
<feature type="transmembrane region" description="Helical" evidence="6">
    <location>
        <begin position="73"/>
        <end position="93"/>
    </location>
</feature>
<evidence type="ECO:0000256" key="2">
    <source>
        <dbReference type="ARBA" id="ARBA00009399"/>
    </source>
</evidence>
<evidence type="ECO:0000256" key="6">
    <source>
        <dbReference type="SAM" id="Phobius"/>
    </source>
</evidence>
<organism evidence="8 9">
    <name type="scientific">Paludibacterium paludis</name>
    <dbReference type="NCBI Taxonomy" id="1225769"/>
    <lineage>
        <taxon>Bacteria</taxon>
        <taxon>Pseudomonadati</taxon>
        <taxon>Pseudomonadota</taxon>
        <taxon>Betaproteobacteria</taxon>
        <taxon>Neisseriales</taxon>
        <taxon>Chromobacteriaceae</taxon>
        <taxon>Paludibacterium</taxon>
    </lineage>
</organism>
<evidence type="ECO:0000313" key="9">
    <source>
        <dbReference type="Proteomes" id="UP000645257"/>
    </source>
</evidence>
<evidence type="ECO:0000256" key="5">
    <source>
        <dbReference type="ARBA" id="ARBA00023136"/>
    </source>
</evidence>
<keyword evidence="3 6" id="KW-0812">Transmembrane</keyword>
<comment type="similarity">
    <text evidence="2">Belongs to the GtrA family.</text>
</comment>
<dbReference type="Pfam" id="PF04138">
    <property type="entry name" value="GtrA_DPMS_TM"/>
    <property type="match status" value="1"/>
</dbReference>
<protein>
    <recommendedName>
        <fullName evidence="7">GtrA/DPMS transmembrane domain-containing protein</fullName>
    </recommendedName>
</protein>
<proteinExistence type="inferred from homology"/>
<keyword evidence="4 6" id="KW-1133">Transmembrane helix</keyword>
<comment type="caution">
    <text evidence="8">The sequence shown here is derived from an EMBL/GenBank/DDBJ whole genome shotgun (WGS) entry which is preliminary data.</text>
</comment>
<keyword evidence="5 6" id="KW-0472">Membrane</keyword>
<dbReference type="InterPro" id="IPR007267">
    <property type="entry name" value="GtrA_DPMS_TM"/>
</dbReference>
<evidence type="ECO:0000256" key="3">
    <source>
        <dbReference type="ARBA" id="ARBA00022692"/>
    </source>
</evidence>
<reference evidence="8" key="2">
    <citation type="submission" date="2020-09" db="EMBL/GenBank/DDBJ databases">
        <authorList>
            <person name="Sun Q."/>
            <person name="Kim S."/>
        </authorList>
    </citation>
    <scope>NUCLEOTIDE SEQUENCE</scope>
    <source>
        <strain evidence="8">KCTC 32182</strain>
    </source>
</reference>
<accession>A0A918U765</accession>
<evidence type="ECO:0000256" key="4">
    <source>
        <dbReference type="ARBA" id="ARBA00022989"/>
    </source>
</evidence>
<gene>
    <name evidence="8" type="ORF">GCM10011289_01990</name>
</gene>
<keyword evidence="9" id="KW-1185">Reference proteome</keyword>
<evidence type="ECO:0000313" key="8">
    <source>
        <dbReference type="EMBL" id="GGY03297.1"/>
    </source>
</evidence>
<dbReference type="EMBL" id="BMYX01000001">
    <property type="protein sequence ID" value="GGY03297.1"/>
    <property type="molecule type" value="Genomic_DNA"/>
</dbReference>
<feature type="transmembrane region" description="Helical" evidence="6">
    <location>
        <begin position="36"/>
        <end position="53"/>
    </location>
</feature>
<dbReference type="InterPro" id="IPR051401">
    <property type="entry name" value="GtrA_CellWall_Glycosyl"/>
</dbReference>
<dbReference type="GO" id="GO:0005886">
    <property type="term" value="C:plasma membrane"/>
    <property type="evidence" value="ECO:0007669"/>
    <property type="project" value="TreeGrafter"/>
</dbReference>
<evidence type="ECO:0000256" key="1">
    <source>
        <dbReference type="ARBA" id="ARBA00004141"/>
    </source>
</evidence>
<dbReference type="PANTHER" id="PTHR38459:SF1">
    <property type="entry name" value="PROPHAGE BACTOPRENOL-LINKED GLUCOSE TRANSLOCASE HOMOLOG"/>
    <property type="match status" value="1"/>
</dbReference>
<dbReference type="AlphaFoldDB" id="A0A918U765"/>
<dbReference type="PANTHER" id="PTHR38459">
    <property type="entry name" value="PROPHAGE BACTOPRENOL-LINKED GLUCOSE TRANSLOCASE HOMOLOG"/>
    <property type="match status" value="1"/>
</dbReference>
<feature type="transmembrane region" description="Helical" evidence="6">
    <location>
        <begin position="7"/>
        <end position="24"/>
    </location>
</feature>
<reference evidence="8" key="1">
    <citation type="journal article" date="2014" name="Int. J. Syst. Evol. Microbiol.">
        <title>Complete genome sequence of Corynebacterium casei LMG S-19264T (=DSM 44701T), isolated from a smear-ripened cheese.</title>
        <authorList>
            <consortium name="US DOE Joint Genome Institute (JGI-PGF)"/>
            <person name="Walter F."/>
            <person name="Albersmeier A."/>
            <person name="Kalinowski J."/>
            <person name="Ruckert C."/>
        </authorList>
    </citation>
    <scope>NUCLEOTIDE SEQUENCE</scope>
    <source>
        <strain evidence="8">KCTC 32182</strain>
    </source>
</reference>
<sequence length="129" mass="14217">MINRELFWFGVVGVTAMAVHYLLVTRLFVPAGLTPLLANVAGFLLAFVVSYHGHRHQTFRARHVPHRRALPRFFAVACASFAVNEAMYAALLAHTALDYRAALLIVLVTVAALTFLLGKLWAFAGVRPS</sequence>
<dbReference type="Proteomes" id="UP000645257">
    <property type="component" value="Unassembled WGS sequence"/>
</dbReference>
<feature type="domain" description="GtrA/DPMS transmembrane" evidence="7">
    <location>
        <begin position="9"/>
        <end position="123"/>
    </location>
</feature>
<comment type="subcellular location">
    <subcellularLocation>
        <location evidence="1">Membrane</location>
        <topology evidence="1">Multi-pass membrane protein</topology>
    </subcellularLocation>
</comment>
<dbReference type="GO" id="GO:0000271">
    <property type="term" value="P:polysaccharide biosynthetic process"/>
    <property type="evidence" value="ECO:0007669"/>
    <property type="project" value="InterPro"/>
</dbReference>
<name>A0A918U765_9NEIS</name>
<evidence type="ECO:0000259" key="7">
    <source>
        <dbReference type="Pfam" id="PF04138"/>
    </source>
</evidence>
<dbReference type="RefSeq" id="WP_229804405.1">
    <property type="nucleotide sequence ID" value="NZ_BMYX01000001.1"/>
</dbReference>